<dbReference type="Proteomes" id="UP001432166">
    <property type="component" value="Chromosome"/>
</dbReference>
<dbReference type="SUPFAM" id="SSF51905">
    <property type="entry name" value="FAD/NAD(P)-binding domain"/>
    <property type="match status" value="1"/>
</dbReference>
<dbReference type="InterPro" id="IPR036188">
    <property type="entry name" value="FAD/NAD-bd_sf"/>
</dbReference>
<reference evidence="2" key="1">
    <citation type="submission" date="2022-10" db="EMBL/GenBank/DDBJ databases">
        <title>The complete genomes of actinobacterial strains from the NBC collection.</title>
        <authorList>
            <person name="Joergensen T.S."/>
            <person name="Alvarez Arevalo M."/>
            <person name="Sterndorff E.B."/>
            <person name="Faurdal D."/>
            <person name="Vuksanovic O."/>
            <person name="Mourched A.-S."/>
            <person name="Charusanti P."/>
            <person name="Shaw S."/>
            <person name="Blin K."/>
            <person name="Weber T."/>
        </authorList>
    </citation>
    <scope>NUCLEOTIDE SEQUENCE</scope>
    <source>
        <strain evidence="2">NBC_00189</strain>
    </source>
</reference>
<dbReference type="Pfam" id="PF01494">
    <property type="entry name" value="FAD_binding_3"/>
    <property type="match status" value="1"/>
</dbReference>
<organism evidence="2 3">
    <name type="scientific">Streptomyces tauricus</name>
    <dbReference type="NCBI Taxonomy" id="68274"/>
    <lineage>
        <taxon>Bacteria</taxon>
        <taxon>Bacillati</taxon>
        <taxon>Actinomycetota</taxon>
        <taxon>Actinomycetes</taxon>
        <taxon>Kitasatosporales</taxon>
        <taxon>Streptomycetaceae</taxon>
        <taxon>Streptomyces</taxon>
        <taxon>Streptomyces aurantiacus group</taxon>
    </lineage>
</organism>
<keyword evidence="3" id="KW-1185">Reference proteome</keyword>
<accession>A0ABZ1JTL1</accession>
<evidence type="ECO:0000313" key="3">
    <source>
        <dbReference type="Proteomes" id="UP001432166"/>
    </source>
</evidence>
<proteinExistence type="predicted"/>
<keyword evidence="2" id="KW-0560">Oxidoreductase</keyword>
<protein>
    <submittedName>
        <fullName evidence="2">FAD-dependent monooxygenase</fullName>
    </submittedName>
</protein>
<dbReference type="PANTHER" id="PTHR43106">
    <property type="entry name" value="DEHYDROGENASE-RELATED"/>
    <property type="match status" value="1"/>
</dbReference>
<dbReference type="GO" id="GO:0004497">
    <property type="term" value="F:monooxygenase activity"/>
    <property type="evidence" value="ECO:0007669"/>
    <property type="project" value="UniProtKB-KW"/>
</dbReference>
<dbReference type="Gene3D" id="3.50.50.60">
    <property type="entry name" value="FAD/NAD(P)-binding domain"/>
    <property type="match status" value="1"/>
</dbReference>
<evidence type="ECO:0000313" key="2">
    <source>
        <dbReference type="EMBL" id="WTP54657.1"/>
    </source>
</evidence>
<dbReference type="PANTHER" id="PTHR43106:SF1">
    <property type="entry name" value="DEHYDROGENASE-RELATED"/>
    <property type="match status" value="1"/>
</dbReference>
<dbReference type="InterPro" id="IPR002938">
    <property type="entry name" value="FAD-bd"/>
</dbReference>
<dbReference type="EMBL" id="CP108133">
    <property type="protein sequence ID" value="WTP54657.1"/>
    <property type="molecule type" value="Genomic_DNA"/>
</dbReference>
<feature type="domain" description="FAD-binding" evidence="1">
    <location>
        <begin position="10"/>
        <end position="41"/>
    </location>
</feature>
<evidence type="ECO:0000259" key="1">
    <source>
        <dbReference type="Pfam" id="PF01494"/>
    </source>
</evidence>
<sequence length="432" mass="46585">MVAPCERLSTDVLVIGGGPAGLAVAAGLQDTGVERLVVEQGPALATRSDDEAAHLVTGVGGAGLFSDGKFSFYPSATGLWALRPVDDLRLAYDSMAKNLAPTGLSVPSFPKRSPEALQPLEFRVKQYPSSYVSMEGRMHLTEQLVDAVGAGNLLIGTRAVRASGGPAGSIIVSLKPTSPQDGDGRRVTVHCKALVLAGGRFGPLSCAVELKGFRQAFRRLEMGVRIEQPADNFFLRDQRALDPKLLWEDVSGRYSWRTFCCCRNGRVMATDFNGWVTLSGRADCPPTGKSNVGFNLRISNERQAAQLWHEASLLSVKPPPSSWTPLVDFIATNESSPRRTLHHRLGRRGAALVAEGLCRLTDRVGTHQLADALVAGPTLEGVGHYPLTGPDLKTSEYPVWTVGDTTGRFRGITAALVSGFFAAQRLRKHFRR</sequence>
<keyword evidence="2" id="KW-0503">Monooxygenase</keyword>
<name>A0ABZ1JTL1_9ACTN</name>
<gene>
    <name evidence="2" type="ORF">OG288_44045</name>
</gene>